<accession>A0A9J6BH72</accession>
<proteinExistence type="predicted"/>
<dbReference type="AlphaFoldDB" id="A0A9J6BH72"/>
<keyword evidence="3" id="KW-1185">Reference proteome</keyword>
<protein>
    <submittedName>
        <fullName evidence="2">Uncharacterized protein</fullName>
    </submittedName>
</protein>
<gene>
    <name evidence="2" type="ORF">PVAND_017125</name>
</gene>
<keyword evidence="1" id="KW-0732">Signal</keyword>
<sequence length="107" mass="12708">MFKVIILLLFVIYTLAQPVKEKTSHDIVQRSISDEREYYYGHGHHHQHRRKHHHRHRHSSEENYYPGGNYYNQGSFYPQNAGFGFNPNQGYGNYPYRGFTSGSIYGR</sequence>
<evidence type="ECO:0000256" key="1">
    <source>
        <dbReference type="SAM" id="SignalP"/>
    </source>
</evidence>
<reference evidence="2" key="1">
    <citation type="submission" date="2021-03" db="EMBL/GenBank/DDBJ databases">
        <title>Chromosome level genome of the anhydrobiotic midge Polypedilum vanderplanki.</title>
        <authorList>
            <person name="Yoshida Y."/>
            <person name="Kikawada T."/>
            <person name="Gusev O."/>
        </authorList>
    </citation>
    <scope>NUCLEOTIDE SEQUENCE</scope>
    <source>
        <strain evidence="2">NIAS01</strain>
        <tissue evidence="2">Whole body or cell culture</tissue>
    </source>
</reference>
<evidence type="ECO:0000313" key="2">
    <source>
        <dbReference type="EMBL" id="KAG5669233.1"/>
    </source>
</evidence>
<organism evidence="2 3">
    <name type="scientific">Polypedilum vanderplanki</name>
    <name type="common">Sleeping chironomid midge</name>
    <dbReference type="NCBI Taxonomy" id="319348"/>
    <lineage>
        <taxon>Eukaryota</taxon>
        <taxon>Metazoa</taxon>
        <taxon>Ecdysozoa</taxon>
        <taxon>Arthropoda</taxon>
        <taxon>Hexapoda</taxon>
        <taxon>Insecta</taxon>
        <taxon>Pterygota</taxon>
        <taxon>Neoptera</taxon>
        <taxon>Endopterygota</taxon>
        <taxon>Diptera</taxon>
        <taxon>Nematocera</taxon>
        <taxon>Chironomoidea</taxon>
        <taxon>Chironomidae</taxon>
        <taxon>Chironominae</taxon>
        <taxon>Polypedilum</taxon>
        <taxon>Polypedilum</taxon>
    </lineage>
</organism>
<dbReference type="Proteomes" id="UP001107558">
    <property type="component" value="Chromosome 4"/>
</dbReference>
<feature type="chain" id="PRO_5039907657" evidence="1">
    <location>
        <begin position="17"/>
        <end position="107"/>
    </location>
</feature>
<dbReference type="EMBL" id="JADBJN010000004">
    <property type="protein sequence ID" value="KAG5669233.1"/>
    <property type="molecule type" value="Genomic_DNA"/>
</dbReference>
<name>A0A9J6BH72_POLVA</name>
<feature type="signal peptide" evidence="1">
    <location>
        <begin position="1"/>
        <end position="16"/>
    </location>
</feature>
<evidence type="ECO:0000313" key="3">
    <source>
        <dbReference type="Proteomes" id="UP001107558"/>
    </source>
</evidence>
<comment type="caution">
    <text evidence="2">The sequence shown here is derived from an EMBL/GenBank/DDBJ whole genome shotgun (WGS) entry which is preliminary data.</text>
</comment>